<dbReference type="PANTHER" id="PTHR12703:SF4">
    <property type="entry name" value="TRANSMEMBRANE PROTEIN 33"/>
    <property type="match status" value="1"/>
</dbReference>
<dbReference type="Pfam" id="PF03661">
    <property type="entry name" value="TMEM33_Pom33"/>
    <property type="match status" value="1"/>
</dbReference>
<feature type="transmembrane region" description="Helical" evidence="7">
    <location>
        <begin position="131"/>
        <end position="150"/>
    </location>
</feature>
<dbReference type="EMBL" id="GL378340">
    <property type="protein sequence ID" value="EFJ48406.1"/>
    <property type="molecule type" value="Genomic_DNA"/>
</dbReference>
<keyword evidence="9" id="KW-1185">Reference proteome</keyword>
<dbReference type="GO" id="GO:0005783">
    <property type="term" value="C:endoplasmic reticulum"/>
    <property type="evidence" value="ECO:0007669"/>
    <property type="project" value="TreeGrafter"/>
</dbReference>
<accession>D8TW23</accession>
<reference evidence="8 9" key="1">
    <citation type="journal article" date="2010" name="Science">
        <title>Genomic analysis of organismal complexity in the multicellular green alga Volvox carteri.</title>
        <authorList>
            <person name="Prochnik S.E."/>
            <person name="Umen J."/>
            <person name="Nedelcu A.M."/>
            <person name="Hallmann A."/>
            <person name="Miller S.M."/>
            <person name="Nishii I."/>
            <person name="Ferris P."/>
            <person name="Kuo A."/>
            <person name="Mitros T."/>
            <person name="Fritz-Laylin L.K."/>
            <person name="Hellsten U."/>
            <person name="Chapman J."/>
            <person name="Simakov O."/>
            <person name="Rensing S.A."/>
            <person name="Terry A."/>
            <person name="Pangilinan J."/>
            <person name="Kapitonov V."/>
            <person name="Jurka J."/>
            <person name="Salamov A."/>
            <person name="Shapiro H."/>
            <person name="Schmutz J."/>
            <person name="Grimwood J."/>
            <person name="Lindquist E."/>
            <person name="Lucas S."/>
            <person name="Grigoriev I.V."/>
            <person name="Schmitt R."/>
            <person name="Kirk D."/>
            <person name="Rokhsar D.S."/>
        </authorList>
    </citation>
    <scope>NUCLEOTIDE SEQUENCE [LARGE SCALE GENOMIC DNA]</scope>
    <source>
        <strain evidence="9">f. Nagariensis / Eve</strain>
    </source>
</reference>
<dbReference type="eggNOG" id="ENOG502QRE5">
    <property type="taxonomic scope" value="Eukaryota"/>
</dbReference>
<dbReference type="InterPro" id="IPR051645">
    <property type="entry name" value="PER33/POM33_regulator"/>
</dbReference>
<evidence type="ECO:0000256" key="1">
    <source>
        <dbReference type="ARBA" id="ARBA00004141"/>
    </source>
</evidence>
<dbReference type="GO" id="GO:0061024">
    <property type="term" value="P:membrane organization"/>
    <property type="evidence" value="ECO:0007669"/>
    <property type="project" value="TreeGrafter"/>
</dbReference>
<dbReference type="GO" id="GO:0016020">
    <property type="term" value="C:membrane"/>
    <property type="evidence" value="ECO:0007669"/>
    <property type="project" value="UniProtKB-SubCell"/>
</dbReference>
<evidence type="ECO:0000256" key="7">
    <source>
        <dbReference type="SAM" id="Phobius"/>
    </source>
</evidence>
<evidence type="ECO:0000256" key="4">
    <source>
        <dbReference type="ARBA" id="ARBA00022989"/>
    </source>
</evidence>
<gene>
    <name evidence="8" type="ORF">VOLCADRAFT_91054</name>
</gene>
<protein>
    <submittedName>
        <fullName evidence="8">Uncharacterized protein</fullName>
    </submittedName>
</protein>
<evidence type="ECO:0000313" key="9">
    <source>
        <dbReference type="Proteomes" id="UP000001058"/>
    </source>
</evidence>
<dbReference type="InterPro" id="IPR005344">
    <property type="entry name" value="TMEM33/Pom33"/>
</dbReference>
<feature type="region of interest" description="Disordered" evidence="6">
    <location>
        <begin position="51"/>
        <end position="119"/>
    </location>
</feature>
<evidence type="ECO:0000313" key="8">
    <source>
        <dbReference type="EMBL" id="EFJ48406.1"/>
    </source>
</evidence>
<keyword evidence="4 7" id="KW-1133">Transmembrane helix</keyword>
<feature type="compositionally biased region" description="Polar residues" evidence="6">
    <location>
        <begin position="51"/>
        <end position="65"/>
    </location>
</feature>
<dbReference type="OrthoDB" id="536910at2759"/>
<dbReference type="GeneID" id="9617855"/>
<name>D8TW23_VOLCA</name>
<dbReference type="STRING" id="3068.D8TW23"/>
<keyword evidence="3 7" id="KW-0812">Transmembrane</keyword>
<feature type="compositionally biased region" description="Pro residues" evidence="6">
    <location>
        <begin position="102"/>
        <end position="113"/>
    </location>
</feature>
<dbReference type="PANTHER" id="PTHR12703">
    <property type="entry name" value="TRANSMEMBRANE PROTEIN 33"/>
    <property type="match status" value="1"/>
</dbReference>
<feature type="transmembrane region" description="Helical" evidence="7">
    <location>
        <begin position="260"/>
        <end position="282"/>
    </location>
</feature>
<dbReference type="Proteomes" id="UP000001058">
    <property type="component" value="Unassembled WGS sequence"/>
</dbReference>
<organism evidence="9">
    <name type="scientific">Volvox carteri f. nagariensis</name>
    <dbReference type="NCBI Taxonomy" id="3068"/>
    <lineage>
        <taxon>Eukaryota</taxon>
        <taxon>Viridiplantae</taxon>
        <taxon>Chlorophyta</taxon>
        <taxon>core chlorophytes</taxon>
        <taxon>Chlorophyceae</taxon>
        <taxon>CS clade</taxon>
        <taxon>Chlamydomonadales</taxon>
        <taxon>Volvocaceae</taxon>
        <taxon>Volvox</taxon>
    </lineage>
</organism>
<feature type="transmembrane region" description="Helical" evidence="7">
    <location>
        <begin position="217"/>
        <end position="239"/>
    </location>
</feature>
<feature type="compositionally biased region" description="Low complexity" evidence="6">
    <location>
        <begin position="77"/>
        <end position="97"/>
    </location>
</feature>
<keyword evidence="5 7" id="KW-0472">Membrane</keyword>
<evidence type="ECO:0000256" key="2">
    <source>
        <dbReference type="ARBA" id="ARBA00007322"/>
    </source>
</evidence>
<proteinExistence type="inferred from homology"/>
<evidence type="ECO:0000256" key="5">
    <source>
        <dbReference type="ARBA" id="ARBA00023136"/>
    </source>
</evidence>
<dbReference type="InParanoid" id="D8TW23"/>
<comment type="similarity">
    <text evidence="2">Belongs to the PER33/POM33 family.</text>
</comment>
<evidence type="ECO:0000256" key="6">
    <source>
        <dbReference type="SAM" id="MobiDB-lite"/>
    </source>
</evidence>
<comment type="subcellular location">
    <subcellularLocation>
        <location evidence="1">Membrane</location>
        <topology evidence="1">Multi-pass membrane protein</topology>
    </subcellularLocation>
</comment>
<dbReference type="KEGG" id="vcn:VOLCADRAFT_91054"/>
<sequence>MDAFKQYDFHNDENWKAYIRSVELPARDAEEAMLRVKARWYKKNIDPNFDLNQVSSGAKAQPQPQSARAFGSGGATSGAPAAANSGTGSGTTSRGNTEYTPRAPPPPPPPPPRYGAASSGTYGGVSAQQRLFLMHVGMLLLGVFVVVPFLPYSRLGYVYLMRLSILALGYKIYLQHGLPSFRPVSMMTAWFQRVMPTSDFLQLITALSFSAQPPMVLVAVPLLVLAAYHAAAYCAAHFSNHALWQRYGSRLHVAMLRKQADALLLNAFCEIGTAALLVLQLLTPARSLLTLVFYGQILKLKLHVPDSAPQHRQVWRKINDLTLPYRRQVPALERFIQMAIRWFASVPGAR</sequence>
<dbReference type="GO" id="GO:0071786">
    <property type="term" value="P:endoplasmic reticulum tubular network organization"/>
    <property type="evidence" value="ECO:0007669"/>
    <property type="project" value="TreeGrafter"/>
</dbReference>
<dbReference type="RefSeq" id="XP_002950660.1">
    <property type="nucleotide sequence ID" value="XM_002950614.1"/>
</dbReference>
<dbReference type="AlphaFoldDB" id="D8TW23"/>
<evidence type="ECO:0000256" key="3">
    <source>
        <dbReference type="ARBA" id="ARBA00022692"/>
    </source>
</evidence>